<comment type="caution">
    <text evidence="11">The sequence shown here is derived from an EMBL/GenBank/DDBJ whole genome shotgun (WGS) entry which is preliminary data.</text>
</comment>
<name>A0ABP1S4Q6_9HEXA</name>
<dbReference type="Gene3D" id="3.40.630.10">
    <property type="entry name" value="Zn peptidases"/>
    <property type="match status" value="1"/>
</dbReference>
<comment type="similarity">
    <text evidence="8">Belongs to the peptidase M28 family. M28E subfamily.</text>
</comment>
<keyword evidence="4" id="KW-0479">Metal-binding</keyword>
<gene>
    <name evidence="11" type="ORF">ODALV1_LOCUS29540</name>
</gene>
<dbReference type="PANTHER" id="PTHR12147">
    <property type="entry name" value="METALLOPEPTIDASE M28 FAMILY MEMBER"/>
    <property type="match status" value="1"/>
</dbReference>
<dbReference type="InterPro" id="IPR007484">
    <property type="entry name" value="Peptidase_M28"/>
</dbReference>
<dbReference type="Proteomes" id="UP001642540">
    <property type="component" value="Unassembled WGS sequence"/>
</dbReference>
<evidence type="ECO:0000256" key="3">
    <source>
        <dbReference type="ARBA" id="ARBA00022670"/>
    </source>
</evidence>
<dbReference type="SUPFAM" id="SSF53187">
    <property type="entry name" value="Zn-dependent exopeptidases"/>
    <property type="match status" value="1"/>
</dbReference>
<evidence type="ECO:0000256" key="9">
    <source>
        <dbReference type="SAM" id="SignalP"/>
    </source>
</evidence>
<keyword evidence="7" id="KW-0862">Zinc</keyword>
<proteinExistence type="inferred from homology"/>
<reference evidence="11 12" key="1">
    <citation type="submission" date="2024-08" db="EMBL/GenBank/DDBJ databases">
        <authorList>
            <person name="Cucini C."/>
            <person name="Frati F."/>
        </authorList>
    </citation>
    <scope>NUCLEOTIDE SEQUENCE [LARGE SCALE GENOMIC DNA]</scope>
</reference>
<protein>
    <recommendedName>
        <fullName evidence="10">Peptidase M28 domain-containing protein</fullName>
    </recommendedName>
</protein>
<dbReference type="PANTHER" id="PTHR12147:SF56">
    <property type="entry name" value="AMINOPEPTIDASE YDR415C-RELATED"/>
    <property type="match status" value="1"/>
</dbReference>
<keyword evidence="6" id="KW-0378">Hydrolase</keyword>
<evidence type="ECO:0000256" key="4">
    <source>
        <dbReference type="ARBA" id="ARBA00022723"/>
    </source>
</evidence>
<evidence type="ECO:0000256" key="6">
    <source>
        <dbReference type="ARBA" id="ARBA00022801"/>
    </source>
</evidence>
<feature type="domain" description="Peptidase M28" evidence="10">
    <location>
        <begin position="156"/>
        <end position="359"/>
    </location>
</feature>
<dbReference type="EMBL" id="CAXLJM020000156">
    <property type="protein sequence ID" value="CAL8143406.1"/>
    <property type="molecule type" value="Genomic_DNA"/>
</dbReference>
<dbReference type="InterPro" id="IPR045175">
    <property type="entry name" value="M28_fam"/>
</dbReference>
<keyword evidence="12" id="KW-1185">Reference proteome</keyword>
<evidence type="ECO:0000313" key="11">
    <source>
        <dbReference type="EMBL" id="CAL8143406.1"/>
    </source>
</evidence>
<feature type="chain" id="PRO_5047200286" description="Peptidase M28 domain-containing protein" evidence="9">
    <location>
        <begin position="18"/>
        <end position="393"/>
    </location>
</feature>
<evidence type="ECO:0000256" key="1">
    <source>
        <dbReference type="ARBA" id="ARBA00001947"/>
    </source>
</evidence>
<evidence type="ECO:0000256" key="2">
    <source>
        <dbReference type="ARBA" id="ARBA00022438"/>
    </source>
</evidence>
<feature type="signal peptide" evidence="9">
    <location>
        <begin position="1"/>
        <end position="17"/>
    </location>
</feature>
<keyword evidence="5 9" id="KW-0732">Signal</keyword>
<organism evidence="11 12">
    <name type="scientific">Orchesella dallaii</name>
    <dbReference type="NCBI Taxonomy" id="48710"/>
    <lineage>
        <taxon>Eukaryota</taxon>
        <taxon>Metazoa</taxon>
        <taxon>Ecdysozoa</taxon>
        <taxon>Arthropoda</taxon>
        <taxon>Hexapoda</taxon>
        <taxon>Collembola</taxon>
        <taxon>Entomobryomorpha</taxon>
        <taxon>Entomobryoidea</taxon>
        <taxon>Orchesellidae</taxon>
        <taxon>Orchesellinae</taxon>
        <taxon>Orchesella</taxon>
    </lineage>
</organism>
<evidence type="ECO:0000256" key="7">
    <source>
        <dbReference type="ARBA" id="ARBA00022833"/>
    </source>
</evidence>
<keyword evidence="2" id="KW-0031">Aminopeptidase</keyword>
<evidence type="ECO:0000256" key="5">
    <source>
        <dbReference type="ARBA" id="ARBA00022729"/>
    </source>
</evidence>
<evidence type="ECO:0000256" key="8">
    <source>
        <dbReference type="ARBA" id="ARBA00043962"/>
    </source>
</evidence>
<comment type="cofactor">
    <cofactor evidence="1">
        <name>Zn(2+)</name>
        <dbReference type="ChEBI" id="CHEBI:29105"/>
    </cofactor>
</comment>
<accession>A0ABP1S4Q6</accession>
<sequence length="393" mass="43929">MAFKRLLIVCLIIAVSSLEEEPGSQDVIKSDAETLEKGITAEEIKKLVDLTRAAEMEAGRKIPEPLYPTRVLRKDTVKKLLSKVKMSRIEGVVQKLSSFHSRNALEYYGASEAEGWLTEELKKILVNFKGSSSIKFISNPRLQNHKPNIIPYRQENIIVRMEGQDNAKKEQLVILGAHYDSIIGFEETAWIQNRKNRAPGADDNATGCAVLMEVLRLLVQSGIKLNHALEFHFYAATEINVAGAYDVGQLYKKKNVKVKGLLSLDSLGHGTVIGFIGRNAALNTFVKMLVNEYTDKVPLREIDCEATCPLDFFAWHLVNIPSVSVRSFNLSPRIHTDGDTFDAVNFELVNQFLKVATAYVVELGEAVAISSGWKMQLQWIVMGASFVGIWLLF</sequence>
<evidence type="ECO:0000313" key="12">
    <source>
        <dbReference type="Proteomes" id="UP001642540"/>
    </source>
</evidence>
<dbReference type="Pfam" id="PF04389">
    <property type="entry name" value="Peptidase_M28"/>
    <property type="match status" value="1"/>
</dbReference>
<keyword evidence="3" id="KW-0645">Protease</keyword>
<evidence type="ECO:0000259" key="10">
    <source>
        <dbReference type="Pfam" id="PF04389"/>
    </source>
</evidence>